<evidence type="ECO:0000256" key="1">
    <source>
        <dbReference type="SAM" id="MobiDB-lite"/>
    </source>
</evidence>
<dbReference type="Pfam" id="PF12836">
    <property type="entry name" value="HHH_3"/>
    <property type="match status" value="1"/>
</dbReference>
<dbReference type="SMART" id="SM00278">
    <property type="entry name" value="HhH1"/>
    <property type="match status" value="2"/>
</dbReference>
<dbReference type="SUPFAM" id="SSF47781">
    <property type="entry name" value="RuvA domain 2-like"/>
    <property type="match status" value="1"/>
</dbReference>
<name>A0A2U3MV53_9GAMM</name>
<feature type="domain" description="Helix-hairpin-helix DNA-binding motif class 1" evidence="2">
    <location>
        <begin position="69"/>
        <end position="88"/>
    </location>
</feature>
<feature type="domain" description="Helix-hairpin-helix DNA-binding motif class 1" evidence="2">
    <location>
        <begin position="99"/>
        <end position="118"/>
    </location>
</feature>
<keyword evidence="4" id="KW-1185">Reference proteome</keyword>
<dbReference type="GO" id="GO:0003677">
    <property type="term" value="F:DNA binding"/>
    <property type="evidence" value="ECO:0007669"/>
    <property type="project" value="InterPro"/>
</dbReference>
<dbReference type="InterPro" id="IPR003583">
    <property type="entry name" value="Hlx-hairpin-Hlx_DNA-bd_motif"/>
</dbReference>
<dbReference type="Gene3D" id="1.10.150.280">
    <property type="entry name" value="AF1531-like domain"/>
    <property type="match status" value="1"/>
</dbReference>
<gene>
    <name evidence="3" type="primary">comEA</name>
    <name evidence="3" type="ORF">KPC_0423</name>
</gene>
<dbReference type="PANTHER" id="PTHR21180">
    <property type="entry name" value="ENDONUCLEASE/EXONUCLEASE/PHOSPHATASE FAMILY DOMAIN-CONTAINING PROTEIN 1"/>
    <property type="match status" value="1"/>
</dbReference>
<dbReference type="FunCoup" id="A0A2U3MV53">
    <property type="interactions" value="46"/>
</dbReference>
<dbReference type="Proteomes" id="UP000245974">
    <property type="component" value="Unassembled WGS sequence"/>
</dbReference>
<dbReference type="GO" id="GO:0006281">
    <property type="term" value="P:DNA repair"/>
    <property type="evidence" value="ECO:0007669"/>
    <property type="project" value="InterPro"/>
</dbReference>
<proteinExistence type="predicted"/>
<dbReference type="GO" id="GO:0015627">
    <property type="term" value="C:type II protein secretion system complex"/>
    <property type="evidence" value="ECO:0007669"/>
    <property type="project" value="TreeGrafter"/>
</dbReference>
<evidence type="ECO:0000313" key="3">
    <source>
        <dbReference type="EMBL" id="SPL69245.1"/>
    </source>
</evidence>
<feature type="compositionally biased region" description="Low complexity" evidence="1">
    <location>
        <begin position="43"/>
        <end position="56"/>
    </location>
</feature>
<dbReference type="AlphaFoldDB" id="A0A2U3MV53"/>
<accession>A0A2U3MV53</accession>
<feature type="region of interest" description="Disordered" evidence="1">
    <location>
        <begin position="37"/>
        <end position="56"/>
    </location>
</feature>
<dbReference type="PANTHER" id="PTHR21180:SF32">
    <property type="entry name" value="ENDONUCLEASE_EXONUCLEASE_PHOSPHATASE FAMILY DOMAIN-CONTAINING PROTEIN 1"/>
    <property type="match status" value="1"/>
</dbReference>
<sequence>MAGSSQSFDQNYLKWKEAQHAQDQRLKESNDDYYLSKPALMNKSSGSASGIKASQSTSNRISLNRADLLQLQQLKGVGAKKAQAIIEYRQQNGNFKTIEDIQKVKGIGPKMFENNKSLLTL</sequence>
<dbReference type="NCBIfam" id="TIGR00426">
    <property type="entry name" value="competence protein ComEA helix-hairpin-helix repeat region"/>
    <property type="match status" value="1"/>
</dbReference>
<evidence type="ECO:0000313" key="4">
    <source>
        <dbReference type="Proteomes" id="UP000245974"/>
    </source>
</evidence>
<protein>
    <submittedName>
        <fullName evidence="3">ComE operon protein 1</fullName>
    </submittedName>
</protein>
<reference evidence="4" key="1">
    <citation type="submission" date="2018-03" db="EMBL/GenBank/DDBJ databases">
        <authorList>
            <person name="Blom J."/>
        </authorList>
    </citation>
    <scope>NUCLEOTIDE SEQUENCE [LARGE SCALE GENOMIC DNA]</scope>
    <source>
        <strain evidence="4">KPC-SM-21</strain>
    </source>
</reference>
<dbReference type="InParanoid" id="A0A2U3MV53"/>
<dbReference type="EMBL" id="OOGT01000011">
    <property type="protein sequence ID" value="SPL69245.1"/>
    <property type="molecule type" value="Genomic_DNA"/>
</dbReference>
<evidence type="ECO:0000259" key="2">
    <source>
        <dbReference type="SMART" id="SM00278"/>
    </source>
</evidence>
<dbReference type="GO" id="GO:0015628">
    <property type="term" value="P:protein secretion by the type II secretion system"/>
    <property type="evidence" value="ECO:0007669"/>
    <property type="project" value="TreeGrafter"/>
</dbReference>
<organism evidence="3 4">
    <name type="scientific">Acinetobacter stercoris</name>
    <dbReference type="NCBI Taxonomy" id="2126983"/>
    <lineage>
        <taxon>Bacteria</taxon>
        <taxon>Pseudomonadati</taxon>
        <taxon>Pseudomonadota</taxon>
        <taxon>Gammaproteobacteria</taxon>
        <taxon>Moraxellales</taxon>
        <taxon>Moraxellaceae</taxon>
        <taxon>Acinetobacter</taxon>
    </lineage>
</organism>
<dbReference type="InterPro" id="IPR051675">
    <property type="entry name" value="Endo/Exo/Phosphatase_dom_1"/>
</dbReference>
<dbReference type="InterPro" id="IPR010994">
    <property type="entry name" value="RuvA_2-like"/>
</dbReference>
<dbReference type="InterPro" id="IPR004509">
    <property type="entry name" value="Competence_ComEA_HhH"/>
</dbReference>